<dbReference type="RefSeq" id="WP_078221817.1">
    <property type="nucleotide sequence ID" value="NZ_CP019911.1"/>
</dbReference>
<reference evidence="1 2" key="1">
    <citation type="submission" date="2017-02" db="EMBL/GenBank/DDBJ databases">
        <title>Blood Disease Bacterium A2-HR MARDI.</title>
        <authorList>
            <person name="Badrun R."/>
            <person name="Abu Bakar N."/>
            <person name="Laboh R."/>
        </authorList>
    </citation>
    <scope>NUCLEOTIDE SEQUENCE [LARGE SCALE GENOMIC DNA]</scope>
    <source>
        <strain evidence="1 2">A2-HR MARDI</strain>
    </source>
</reference>
<dbReference type="Gene3D" id="1.10.3210.10">
    <property type="entry name" value="Hypothetical protein af1432"/>
    <property type="match status" value="1"/>
</dbReference>
<name>A0A1U9VG57_9RALS</name>
<dbReference type="AlphaFoldDB" id="A0A1U9VG57"/>
<dbReference type="EMBL" id="CP019911">
    <property type="protein sequence ID" value="AQW29061.1"/>
    <property type="molecule type" value="Genomic_DNA"/>
</dbReference>
<organism evidence="1 2">
    <name type="scientific">blood disease bacterium A2-HR MARDI</name>
    <dbReference type="NCBI Taxonomy" id="1944648"/>
    <lineage>
        <taxon>Bacteria</taxon>
        <taxon>Pseudomonadati</taxon>
        <taxon>Pseudomonadota</taxon>
        <taxon>Betaproteobacteria</taxon>
        <taxon>Burkholderiales</taxon>
        <taxon>Burkholderiaceae</taxon>
        <taxon>Ralstonia</taxon>
        <taxon>Ralstonia solanacearum species complex</taxon>
    </lineage>
</organism>
<dbReference type="Proteomes" id="UP000189628">
    <property type="component" value="Chromosome"/>
</dbReference>
<accession>A0A1U9VG57</accession>
<proteinExistence type="predicted"/>
<evidence type="ECO:0000313" key="2">
    <source>
        <dbReference type="Proteomes" id="UP000189628"/>
    </source>
</evidence>
<sequence>MTWILTSTGKRFDYADPQPQQIDILDIAQALAHECRYAGHARRFYSVAQHSVLVSQIVPREHALEALLHDAHEAYCKDIPRPLKALLPDYRAVEDRVDGVIRAHFGLPAKLSEAVATADLVLLATERRDLMPHDDVPWPILDGIEPLARRMNTVHPERAQAMFIRRWVELGGSR</sequence>
<protein>
    <recommendedName>
        <fullName evidence="3">Phosphohydrolase</fullName>
    </recommendedName>
</protein>
<dbReference type="SUPFAM" id="SSF109604">
    <property type="entry name" value="HD-domain/PDEase-like"/>
    <property type="match status" value="1"/>
</dbReference>
<evidence type="ECO:0008006" key="3">
    <source>
        <dbReference type="Google" id="ProtNLM"/>
    </source>
</evidence>
<evidence type="ECO:0000313" key="1">
    <source>
        <dbReference type="EMBL" id="AQW29061.1"/>
    </source>
</evidence>
<gene>
    <name evidence="1" type="ORF">B0B51_02845</name>
</gene>